<gene>
    <name evidence="1" type="ORF">Satyrvirus12_10</name>
</gene>
<sequence>MDAQQCEHTYMYDTITHKCWRRKKDGSNFCWLHQKQSEYNRYVCKDKYINFTNDPNLKELGDCYKQVENLFVSTQKNPIKYDENCQLINLRKHSYYIHTYDPNNIIENIKKNKLPDGYLPNIISKFNLQKRQNCCNCISIVLYYESKFFINIHNLFIDTDDFDNLAYKYLPSIKKTIINVKKNLSDWLVRIYMDPNILNILKILTDLENYLSPNNFKIYLYIKHLMDYIFSAENVEIYTLVCQSIVKDESFQISLTRSFRFLAMVDESVNVCVIREADGIVSNLDCCNIKLFANSDRIFYFPCLKGIINIEKKIDQNKHYILSYAKWLNIYKENYESDFFRKQNNICDLLAGLFAIKLTLNKDIFLKYAINISEQIRKHNINQVLLGDDITNGFDEILLLDIFKEIISVPFEIIDTNKYKYNDSFESVENMIYYHNNVEIINIKEDYKNSDIKSLLDELKSKNYIDIDKNDQTITSELAKVVTNFKCLMKLKEGEINMVRKVYLLDKIFIDNKPKKIVYINMGKHPNTILQNTPYICYSDLDNDLDENELLYRKAGIKVDPKLKERLSKVRGGYYDKYQKYKSKYILLRSLHWEENGFL</sequence>
<protein>
    <submittedName>
        <fullName evidence="1">Uncharacterized protein</fullName>
    </submittedName>
</protein>
<evidence type="ECO:0000313" key="1">
    <source>
        <dbReference type="EMBL" id="AYV85356.1"/>
    </source>
</evidence>
<reference evidence="1" key="1">
    <citation type="submission" date="2018-10" db="EMBL/GenBank/DDBJ databases">
        <title>Hidden diversity of soil giant viruses.</title>
        <authorList>
            <person name="Schulz F."/>
            <person name="Alteio L."/>
            <person name="Goudeau D."/>
            <person name="Ryan E.M."/>
            <person name="Malmstrom R.R."/>
            <person name="Blanchard J."/>
            <person name="Woyke T."/>
        </authorList>
    </citation>
    <scope>NUCLEOTIDE SEQUENCE</scope>
    <source>
        <strain evidence="1">SAV1</strain>
    </source>
</reference>
<name>A0A3G5ADR1_9VIRU</name>
<proteinExistence type="predicted"/>
<organism evidence="1">
    <name type="scientific">Satyrvirus sp</name>
    <dbReference type="NCBI Taxonomy" id="2487771"/>
    <lineage>
        <taxon>Viruses</taxon>
        <taxon>Varidnaviria</taxon>
        <taxon>Bamfordvirae</taxon>
        <taxon>Nucleocytoviricota</taxon>
        <taxon>Megaviricetes</taxon>
        <taxon>Imitervirales</taxon>
        <taxon>Mimiviridae</taxon>
        <taxon>Megamimivirinae</taxon>
    </lineage>
</organism>
<dbReference type="EMBL" id="MK072448">
    <property type="protein sequence ID" value="AYV85356.1"/>
    <property type="molecule type" value="Genomic_DNA"/>
</dbReference>
<accession>A0A3G5ADR1</accession>